<keyword evidence="11 18" id="KW-0812">Transmembrane</keyword>
<name>A0A211ZI69_9PROT</name>
<keyword evidence="16" id="KW-0594">Phospholipid biosynthesis</keyword>
<evidence type="ECO:0000256" key="7">
    <source>
        <dbReference type="ARBA" id="ARBA00019373"/>
    </source>
</evidence>
<sequence length="292" mass="29723">MPTWRPPSPSSGGGNVAMAPSVANSPGAKRSNLTLRILSSLVLGPLILAAVYVGQWEFAVIVGLLGVLGVDEWLRLVLRRPPPGWARVSAAIAVVAVTIATGCAGAVAGLLVLAAATVLFDIAVNLRLGTPGRMPALGLPYLGLTVVALLHLRQDGWQPVIWLLVAVWGTDIGGYIFGRWIGGPRLAPRLSPKKTWAGLIGGAGLAAVAGAVAIAVLHRAGSALVAVPGAALLALVAQAGDLAESAVKRHYGVKDSGDLIPGHGGVLDRIDGLLAAAPVFALFTALLDASFT</sequence>
<comment type="pathway">
    <text evidence="3 18">Phospholipid metabolism; CDP-diacylglycerol biosynthesis; CDP-diacylglycerol from sn-glycerol 3-phosphate: step 3/3.</text>
</comment>
<gene>
    <name evidence="20" type="ORF">BWR60_22105</name>
</gene>
<evidence type="ECO:0000256" key="8">
    <source>
        <dbReference type="ARBA" id="ARBA00022475"/>
    </source>
</evidence>
<dbReference type="GO" id="GO:0016024">
    <property type="term" value="P:CDP-diacylglycerol biosynthetic process"/>
    <property type="evidence" value="ECO:0007669"/>
    <property type="project" value="UniProtKB-UniPathway"/>
</dbReference>
<evidence type="ECO:0000256" key="2">
    <source>
        <dbReference type="ARBA" id="ARBA00004651"/>
    </source>
</evidence>
<dbReference type="GO" id="GO:0005886">
    <property type="term" value="C:plasma membrane"/>
    <property type="evidence" value="ECO:0007669"/>
    <property type="project" value="UniProtKB-SubCell"/>
</dbReference>
<evidence type="ECO:0000256" key="12">
    <source>
        <dbReference type="ARBA" id="ARBA00022695"/>
    </source>
</evidence>
<accession>A0A211ZI69</accession>
<comment type="subcellular location">
    <subcellularLocation>
        <location evidence="2">Cell membrane</location>
        <topology evidence="2">Multi-pass membrane protein</topology>
    </subcellularLocation>
</comment>
<dbReference type="STRING" id="1122125.GCA_000423185_04165"/>
<keyword evidence="12 18" id="KW-0548">Nucleotidyltransferase</keyword>
<evidence type="ECO:0000256" key="19">
    <source>
        <dbReference type="SAM" id="Phobius"/>
    </source>
</evidence>
<dbReference type="PANTHER" id="PTHR46382">
    <property type="entry name" value="PHOSPHATIDATE CYTIDYLYLTRANSFERASE"/>
    <property type="match status" value="1"/>
</dbReference>
<dbReference type="EC" id="2.7.7.41" evidence="6 18"/>
<keyword evidence="8" id="KW-1003">Cell membrane</keyword>
<evidence type="ECO:0000256" key="4">
    <source>
        <dbReference type="ARBA" id="ARBA00005189"/>
    </source>
</evidence>
<dbReference type="PROSITE" id="PS01315">
    <property type="entry name" value="CDS"/>
    <property type="match status" value="1"/>
</dbReference>
<comment type="pathway">
    <text evidence="4">Lipid metabolism.</text>
</comment>
<evidence type="ECO:0000256" key="10">
    <source>
        <dbReference type="ARBA" id="ARBA00022679"/>
    </source>
</evidence>
<feature type="transmembrane region" description="Helical" evidence="19">
    <location>
        <begin position="90"/>
        <end position="120"/>
    </location>
</feature>
<dbReference type="Pfam" id="PF01148">
    <property type="entry name" value="CTP_transf_1"/>
    <property type="match status" value="1"/>
</dbReference>
<feature type="transmembrane region" description="Helical" evidence="19">
    <location>
        <begin position="197"/>
        <end position="216"/>
    </location>
</feature>
<comment type="similarity">
    <text evidence="5 18">Belongs to the CDS family.</text>
</comment>
<comment type="caution">
    <text evidence="20">The sequence shown here is derived from an EMBL/GenBank/DDBJ whole genome shotgun (WGS) entry which is preliminary data.</text>
</comment>
<dbReference type="EMBL" id="NHON01000046">
    <property type="protein sequence ID" value="OWJ64959.1"/>
    <property type="molecule type" value="Genomic_DNA"/>
</dbReference>
<feature type="transmembrane region" description="Helical" evidence="19">
    <location>
        <begin position="159"/>
        <end position="177"/>
    </location>
</feature>
<evidence type="ECO:0000256" key="15">
    <source>
        <dbReference type="ARBA" id="ARBA00023136"/>
    </source>
</evidence>
<evidence type="ECO:0000313" key="21">
    <source>
        <dbReference type="Proteomes" id="UP000196655"/>
    </source>
</evidence>
<dbReference type="GO" id="GO:0004605">
    <property type="term" value="F:phosphatidate cytidylyltransferase activity"/>
    <property type="evidence" value="ECO:0007669"/>
    <property type="project" value="UniProtKB-EC"/>
</dbReference>
<keyword evidence="9" id="KW-0444">Lipid biosynthesis</keyword>
<organism evidence="20 21">
    <name type="scientific">Inquilinus limosus</name>
    <dbReference type="NCBI Taxonomy" id="171674"/>
    <lineage>
        <taxon>Bacteria</taxon>
        <taxon>Pseudomonadati</taxon>
        <taxon>Pseudomonadota</taxon>
        <taxon>Alphaproteobacteria</taxon>
        <taxon>Rhodospirillales</taxon>
        <taxon>Rhodospirillaceae</taxon>
        <taxon>Inquilinus</taxon>
    </lineage>
</organism>
<evidence type="ECO:0000256" key="14">
    <source>
        <dbReference type="ARBA" id="ARBA00023098"/>
    </source>
</evidence>
<evidence type="ECO:0000256" key="6">
    <source>
        <dbReference type="ARBA" id="ARBA00012487"/>
    </source>
</evidence>
<reference evidence="21" key="1">
    <citation type="submission" date="2017-05" db="EMBL/GenBank/DDBJ databases">
        <authorList>
            <person name="Macchi M."/>
            <person name="Festa S."/>
            <person name="Coppotelli B.M."/>
            <person name="Morelli I.S."/>
        </authorList>
    </citation>
    <scope>NUCLEOTIDE SEQUENCE [LARGE SCALE GENOMIC DNA]</scope>
    <source>
        <strain evidence="21">I</strain>
    </source>
</reference>
<dbReference type="AlphaFoldDB" id="A0A211ZI69"/>
<dbReference type="PANTHER" id="PTHR46382:SF1">
    <property type="entry name" value="PHOSPHATIDATE CYTIDYLYLTRANSFERASE"/>
    <property type="match status" value="1"/>
</dbReference>
<evidence type="ECO:0000256" key="16">
    <source>
        <dbReference type="ARBA" id="ARBA00023209"/>
    </source>
</evidence>
<evidence type="ECO:0000256" key="5">
    <source>
        <dbReference type="ARBA" id="ARBA00010185"/>
    </source>
</evidence>
<protein>
    <recommendedName>
        <fullName evidence="7 18">Phosphatidate cytidylyltransferase</fullName>
        <ecNumber evidence="6 18">2.7.7.41</ecNumber>
    </recommendedName>
</protein>
<evidence type="ECO:0000256" key="13">
    <source>
        <dbReference type="ARBA" id="ARBA00022989"/>
    </source>
</evidence>
<comment type="catalytic activity">
    <reaction evidence="1 18">
        <text>a 1,2-diacyl-sn-glycero-3-phosphate + CTP + H(+) = a CDP-1,2-diacyl-sn-glycerol + diphosphate</text>
        <dbReference type="Rhea" id="RHEA:16229"/>
        <dbReference type="ChEBI" id="CHEBI:15378"/>
        <dbReference type="ChEBI" id="CHEBI:33019"/>
        <dbReference type="ChEBI" id="CHEBI:37563"/>
        <dbReference type="ChEBI" id="CHEBI:58332"/>
        <dbReference type="ChEBI" id="CHEBI:58608"/>
        <dbReference type="EC" id="2.7.7.41"/>
    </reaction>
</comment>
<proteinExistence type="inferred from homology"/>
<feature type="transmembrane region" description="Helical" evidence="19">
    <location>
        <begin position="223"/>
        <end position="240"/>
    </location>
</feature>
<keyword evidence="17" id="KW-1208">Phospholipid metabolism</keyword>
<evidence type="ECO:0000256" key="3">
    <source>
        <dbReference type="ARBA" id="ARBA00005119"/>
    </source>
</evidence>
<keyword evidence="13 19" id="KW-1133">Transmembrane helix</keyword>
<evidence type="ECO:0000256" key="9">
    <source>
        <dbReference type="ARBA" id="ARBA00022516"/>
    </source>
</evidence>
<keyword evidence="15 19" id="KW-0472">Membrane</keyword>
<evidence type="ECO:0000256" key="17">
    <source>
        <dbReference type="ARBA" id="ARBA00023264"/>
    </source>
</evidence>
<keyword evidence="21" id="KW-1185">Reference proteome</keyword>
<feature type="transmembrane region" description="Helical" evidence="19">
    <location>
        <begin position="58"/>
        <end position="78"/>
    </location>
</feature>
<evidence type="ECO:0000313" key="20">
    <source>
        <dbReference type="EMBL" id="OWJ64959.1"/>
    </source>
</evidence>
<feature type="transmembrane region" description="Helical" evidence="19">
    <location>
        <begin position="272"/>
        <end position="291"/>
    </location>
</feature>
<dbReference type="InterPro" id="IPR000374">
    <property type="entry name" value="PC_trans"/>
</dbReference>
<keyword evidence="10 18" id="KW-0808">Transferase</keyword>
<evidence type="ECO:0000256" key="11">
    <source>
        <dbReference type="ARBA" id="ARBA00022692"/>
    </source>
</evidence>
<keyword evidence="14" id="KW-0443">Lipid metabolism</keyword>
<evidence type="ECO:0000256" key="1">
    <source>
        <dbReference type="ARBA" id="ARBA00001698"/>
    </source>
</evidence>
<dbReference type="Proteomes" id="UP000196655">
    <property type="component" value="Unassembled WGS sequence"/>
</dbReference>
<feature type="transmembrane region" description="Helical" evidence="19">
    <location>
        <begin position="132"/>
        <end position="152"/>
    </location>
</feature>
<evidence type="ECO:0000256" key="18">
    <source>
        <dbReference type="RuleBase" id="RU003938"/>
    </source>
</evidence>
<dbReference type="UniPathway" id="UPA00557">
    <property type="reaction ID" value="UER00614"/>
</dbReference>